<dbReference type="EMBL" id="BAABIB010000045">
    <property type="protein sequence ID" value="GAA5158368.1"/>
    <property type="molecule type" value="Genomic_DNA"/>
</dbReference>
<sequence length="394" mass="43618">MTDIRMAEALDRLTRHYELHLPPRRTDLLGRLVLRFLWRRQLKWQVETNLAIRDALRVLDEERRAQRSELEGLADRSGLVGIEQLTHEVAQLRQSDQNLTAGFNQRLYSAVGRLQSELSDLRLRLTESAEHTDSAVGRLKALEEQVEALGATARELRLRSTRLDLLLGEHPSARPDESEGAAPQRDSFLELAVAELLDGPAEHVRTARQAYLPLITEAREAGATGPVLDMAPVRGEWLELLRNAGVPYEAMSTNGLVRRHCGELGLAVGEGDPLHRLAAAPPRSLGAITAFRYAERLDPDSLARFVNLAATALQPGGVLIVETPTTGAAAPDFHLDPFARRPVHPVFLRFLADSAGFARTETRYPQPGPLAGWPAEAALTADRTTDRYCLFATR</sequence>
<dbReference type="SUPFAM" id="SSF53335">
    <property type="entry name" value="S-adenosyl-L-methionine-dependent methyltransferases"/>
    <property type="match status" value="1"/>
</dbReference>
<reference evidence="2" key="1">
    <citation type="journal article" date="2019" name="Int. J. Syst. Evol. Microbiol.">
        <title>The Global Catalogue of Microorganisms (GCM) 10K type strain sequencing project: providing services to taxonomists for standard genome sequencing and annotation.</title>
        <authorList>
            <consortium name="The Broad Institute Genomics Platform"/>
            <consortium name="The Broad Institute Genome Sequencing Center for Infectious Disease"/>
            <person name="Wu L."/>
            <person name="Ma J."/>
        </authorList>
    </citation>
    <scope>NUCLEOTIDE SEQUENCE [LARGE SCALE GENOMIC DNA]</scope>
    <source>
        <strain evidence="2">JCM 18054</strain>
    </source>
</reference>
<evidence type="ECO:0008006" key="3">
    <source>
        <dbReference type="Google" id="ProtNLM"/>
    </source>
</evidence>
<dbReference type="Proteomes" id="UP001500192">
    <property type="component" value="Unassembled WGS sequence"/>
</dbReference>
<name>A0ABP9Q8E0_9PSEU</name>
<dbReference type="InterPro" id="IPR029063">
    <property type="entry name" value="SAM-dependent_MTases_sf"/>
</dbReference>
<protein>
    <recommendedName>
        <fullName evidence="3">Methyltransferase domain-containing protein</fullName>
    </recommendedName>
</protein>
<comment type="caution">
    <text evidence="1">The sequence shown here is derived from an EMBL/GenBank/DDBJ whole genome shotgun (WGS) entry which is preliminary data.</text>
</comment>
<evidence type="ECO:0000313" key="2">
    <source>
        <dbReference type="Proteomes" id="UP001500192"/>
    </source>
</evidence>
<evidence type="ECO:0000313" key="1">
    <source>
        <dbReference type="EMBL" id="GAA5158368.1"/>
    </source>
</evidence>
<dbReference type="RefSeq" id="WP_346053487.1">
    <property type="nucleotide sequence ID" value="NZ_BAABIB010000045.1"/>
</dbReference>
<proteinExistence type="predicted"/>
<organism evidence="1 2">
    <name type="scientific">Amycolatopsis dongchuanensis</name>
    <dbReference type="NCBI Taxonomy" id="1070866"/>
    <lineage>
        <taxon>Bacteria</taxon>
        <taxon>Bacillati</taxon>
        <taxon>Actinomycetota</taxon>
        <taxon>Actinomycetes</taxon>
        <taxon>Pseudonocardiales</taxon>
        <taxon>Pseudonocardiaceae</taxon>
        <taxon>Amycolatopsis</taxon>
    </lineage>
</organism>
<keyword evidence="2" id="KW-1185">Reference proteome</keyword>
<dbReference type="Gene3D" id="3.40.50.150">
    <property type="entry name" value="Vaccinia Virus protein VP39"/>
    <property type="match status" value="1"/>
</dbReference>
<gene>
    <name evidence="1" type="ORF">GCM10023214_19370</name>
</gene>
<accession>A0ABP9Q8E0</accession>